<reference evidence="12 13" key="3">
    <citation type="submission" date="2025-05" db="UniProtKB">
        <authorList>
            <consortium name="RefSeq"/>
        </authorList>
    </citation>
    <scope>IDENTIFICATION</scope>
    <source>
        <tissue evidence="12 13">Leaf</tissue>
    </source>
</reference>
<evidence type="ECO:0000256" key="6">
    <source>
        <dbReference type="ARBA" id="ARBA00022989"/>
    </source>
</evidence>
<reference evidence="11" key="1">
    <citation type="journal article" date="1997" name="Nucleic Acids Res.">
        <title>tRNAscan-SE: a program for improved detection of transfer RNA genes in genomic sequence.</title>
        <authorList>
            <person name="Lowe T.M."/>
            <person name="Eddy S.R."/>
        </authorList>
    </citation>
    <scope>NUCLEOTIDE SEQUENCE [LARGE SCALE GENOMIC DNA]</scope>
    <source>
        <strain evidence="11">r\DH55</strain>
    </source>
</reference>
<dbReference type="RefSeq" id="XP_010492043.1">
    <property type="nucleotide sequence ID" value="XM_010493741.2"/>
</dbReference>
<evidence type="ECO:0000256" key="1">
    <source>
        <dbReference type="ARBA" id="ARBA00004162"/>
    </source>
</evidence>
<protein>
    <submittedName>
        <fullName evidence="12 13">Rac guanine nucleotide exchange factor JJ-like</fullName>
    </submittedName>
</protein>
<keyword evidence="5" id="KW-0256">Endoplasmic reticulum</keyword>
<reference evidence="11" key="2">
    <citation type="journal article" date="2014" name="Nat. Commun.">
        <title>The emerging biofuel crop Camelina sativa retains a highly undifferentiated hexaploid genome structure.</title>
        <authorList>
            <person name="Kagale S."/>
            <person name="Koh C."/>
            <person name="Nixon J."/>
            <person name="Bollina V."/>
            <person name="Clarke W.E."/>
            <person name="Tuteja R."/>
            <person name="Spillane C."/>
            <person name="Robinson S.J."/>
            <person name="Links M.G."/>
            <person name="Clarke C."/>
            <person name="Higgins E.E."/>
            <person name="Huebert T."/>
            <person name="Sharpe A.G."/>
            <person name="Parkin I.A."/>
        </authorList>
    </citation>
    <scope>NUCLEOTIDE SEQUENCE [LARGE SCALE GENOMIC DNA]</scope>
    <source>
        <strain evidence="11">r\DH55</strain>
    </source>
</reference>
<evidence type="ECO:0000256" key="3">
    <source>
        <dbReference type="ARBA" id="ARBA00022475"/>
    </source>
</evidence>
<comment type="subcellular location">
    <subcellularLocation>
        <location evidence="1">Cell membrane</location>
        <topology evidence="1">Single-pass membrane protein</topology>
    </subcellularLocation>
    <subcellularLocation>
        <location evidence="2">Endoplasmic reticulum membrane</location>
        <topology evidence="2">Single-pass membrane protein</topology>
    </subcellularLocation>
</comment>
<dbReference type="Proteomes" id="UP000694864">
    <property type="component" value="Chromosome 3"/>
</dbReference>
<dbReference type="PANTHER" id="PTHR32219">
    <property type="entry name" value="RNA-BINDING PROTEIN YLMH-RELATED"/>
    <property type="match status" value="1"/>
</dbReference>
<feature type="coiled-coil region" evidence="10">
    <location>
        <begin position="198"/>
        <end position="287"/>
    </location>
</feature>
<sequence length="307" mass="36412">MEVAYTGRIKASRNVGHQYIVGLKKSRYHYEKSIEVNEKMVEEMRQQMFQIEKQLIKKILVREQDISGLENNLHHRWRVIEDDRLMVNFPNCPKKMELDKLTFTNNAYRGKKAAAVISFSSGEREINIHDRNQPKASDVTQAKAHCMDSDRRLLKMLNPNKDTEPVISLAQVKEQMRKLYCSMKWPYLNSTSTSTMDEETYERKLRELECERDQVFVNAPSKASLWKLLPSTKDLRNQIKAMEAKDEEKRKKVLKRRKKIESRERKIKETENEIKSMRKMLDRIHIRKQKALETISHERTCLETIIT</sequence>
<comment type="similarity">
    <text evidence="9">Belongs to the plant Proton pump-interactor protein family.</text>
</comment>
<keyword evidence="7 10" id="KW-0175">Coiled coil</keyword>
<dbReference type="PANTHER" id="PTHR32219:SF16">
    <property type="entry name" value="CORE-2_I-BRANCHING BETA-1,6-N-ACETYLGLUCOSAMINYLTRANSFERASE FAMILY PROTEIN"/>
    <property type="match status" value="1"/>
</dbReference>
<evidence type="ECO:0000313" key="12">
    <source>
        <dbReference type="RefSeq" id="XP_010492043.1"/>
    </source>
</evidence>
<evidence type="ECO:0000313" key="11">
    <source>
        <dbReference type="Proteomes" id="UP000694864"/>
    </source>
</evidence>
<keyword evidence="8" id="KW-0472">Membrane</keyword>
<proteinExistence type="inferred from homology"/>
<dbReference type="InterPro" id="IPR055282">
    <property type="entry name" value="PPI1-4"/>
</dbReference>
<accession>A0ABM1RIU5</accession>
<evidence type="ECO:0000256" key="10">
    <source>
        <dbReference type="SAM" id="Coils"/>
    </source>
</evidence>
<evidence type="ECO:0000256" key="7">
    <source>
        <dbReference type="ARBA" id="ARBA00023054"/>
    </source>
</evidence>
<keyword evidence="3" id="KW-1003">Cell membrane</keyword>
<gene>
    <name evidence="12 13" type="primary">LOC104769511</name>
</gene>
<keyword evidence="11" id="KW-1185">Reference proteome</keyword>
<evidence type="ECO:0000256" key="9">
    <source>
        <dbReference type="ARBA" id="ARBA00038080"/>
    </source>
</evidence>
<evidence type="ECO:0000256" key="4">
    <source>
        <dbReference type="ARBA" id="ARBA00022692"/>
    </source>
</evidence>
<keyword evidence="4" id="KW-0812">Transmembrane</keyword>
<dbReference type="GeneID" id="104769511"/>
<dbReference type="RefSeq" id="XP_019098933.1">
    <property type="nucleotide sequence ID" value="XM_019243388.1"/>
</dbReference>
<evidence type="ECO:0000313" key="13">
    <source>
        <dbReference type="RefSeq" id="XP_019098933.1"/>
    </source>
</evidence>
<organism evidence="11 13">
    <name type="scientific">Camelina sativa</name>
    <name type="common">False flax</name>
    <name type="synonym">Myagrum sativum</name>
    <dbReference type="NCBI Taxonomy" id="90675"/>
    <lineage>
        <taxon>Eukaryota</taxon>
        <taxon>Viridiplantae</taxon>
        <taxon>Streptophyta</taxon>
        <taxon>Embryophyta</taxon>
        <taxon>Tracheophyta</taxon>
        <taxon>Spermatophyta</taxon>
        <taxon>Magnoliopsida</taxon>
        <taxon>eudicotyledons</taxon>
        <taxon>Gunneridae</taxon>
        <taxon>Pentapetalae</taxon>
        <taxon>rosids</taxon>
        <taxon>malvids</taxon>
        <taxon>Brassicales</taxon>
        <taxon>Brassicaceae</taxon>
        <taxon>Camelineae</taxon>
        <taxon>Camelina</taxon>
    </lineage>
</organism>
<evidence type="ECO:0000256" key="5">
    <source>
        <dbReference type="ARBA" id="ARBA00022824"/>
    </source>
</evidence>
<name>A0ABM1RIU5_CAMSA</name>
<keyword evidence="6" id="KW-1133">Transmembrane helix</keyword>
<evidence type="ECO:0000256" key="8">
    <source>
        <dbReference type="ARBA" id="ARBA00023136"/>
    </source>
</evidence>
<evidence type="ECO:0000256" key="2">
    <source>
        <dbReference type="ARBA" id="ARBA00004389"/>
    </source>
</evidence>